<proteinExistence type="predicted"/>
<dbReference type="AlphaFoldDB" id="A0A1N6E4M4"/>
<sequence length="134" mass="14238">MSPEETHEALRETMESTIAFLGGPTGWSQYVDNPPEQCTLPDGTDGVTFTARQTGPGVTDAEATVTGLETHWESLGLSPERVDSARTQIVLFGYGGPVKSMGAFVDAELITVSGEAHCVPGDFAQLLDEHLDAN</sequence>
<protein>
    <submittedName>
        <fullName evidence="1">Uncharacterized protein</fullName>
    </submittedName>
</protein>
<gene>
    <name evidence="1" type="ORF">SAMN05443544_1083</name>
</gene>
<dbReference type="EMBL" id="FSRJ01000001">
    <property type="protein sequence ID" value="SIN78005.1"/>
    <property type="molecule type" value="Genomic_DNA"/>
</dbReference>
<keyword evidence="2" id="KW-1185">Reference proteome</keyword>
<name>A0A1N6E4M4_9MICO</name>
<reference evidence="2" key="1">
    <citation type="submission" date="2016-11" db="EMBL/GenBank/DDBJ databases">
        <authorList>
            <person name="Varghese N."/>
            <person name="Submissions S."/>
        </authorList>
    </citation>
    <scope>NUCLEOTIDE SEQUENCE [LARGE SCALE GENOMIC DNA]</scope>
    <source>
        <strain evidence="2">DSM 8595</strain>
    </source>
</reference>
<dbReference type="STRING" id="232089.SAMN05443544_1083"/>
<evidence type="ECO:0000313" key="2">
    <source>
        <dbReference type="Proteomes" id="UP000184699"/>
    </source>
</evidence>
<dbReference type="Proteomes" id="UP000184699">
    <property type="component" value="Unassembled WGS sequence"/>
</dbReference>
<dbReference type="RefSeq" id="WP_143231451.1">
    <property type="nucleotide sequence ID" value="NZ_FSRJ01000001.1"/>
</dbReference>
<accession>A0A1N6E4M4</accession>
<dbReference type="OrthoDB" id="5023825at2"/>
<organism evidence="1 2">
    <name type="scientific">Agromyces cerinus subsp. cerinus</name>
    <dbReference type="NCBI Taxonomy" id="232089"/>
    <lineage>
        <taxon>Bacteria</taxon>
        <taxon>Bacillati</taxon>
        <taxon>Actinomycetota</taxon>
        <taxon>Actinomycetes</taxon>
        <taxon>Micrococcales</taxon>
        <taxon>Microbacteriaceae</taxon>
        <taxon>Agromyces</taxon>
    </lineage>
</organism>
<evidence type="ECO:0000313" key="1">
    <source>
        <dbReference type="EMBL" id="SIN78005.1"/>
    </source>
</evidence>